<dbReference type="InterPro" id="IPR005533">
    <property type="entry name" value="AMOP_dom"/>
</dbReference>
<feature type="domain" description="Tyrosine-protein phosphatase" evidence="11">
    <location>
        <begin position="1233"/>
        <end position="1466"/>
    </location>
</feature>
<dbReference type="Gene3D" id="2.10.25.10">
    <property type="entry name" value="Laminin"/>
    <property type="match status" value="4"/>
</dbReference>
<dbReference type="GO" id="GO:0005509">
    <property type="term" value="F:calcium ion binding"/>
    <property type="evidence" value="ECO:0007669"/>
    <property type="project" value="InterPro"/>
</dbReference>
<dbReference type="PROSITE" id="PS50026">
    <property type="entry name" value="EGF_3"/>
    <property type="match status" value="3"/>
</dbReference>
<name>A0AAV7JBA4_9METZ</name>
<evidence type="ECO:0000259" key="12">
    <source>
        <dbReference type="PROSITE" id="PS50056"/>
    </source>
</evidence>
<comment type="caution">
    <text evidence="15">The sequence shown here is derived from an EMBL/GenBank/DDBJ whole genome shotgun (WGS) entry which is preliminary data.</text>
</comment>
<dbReference type="InterPro" id="IPR000242">
    <property type="entry name" value="PTP_cat"/>
</dbReference>
<dbReference type="PROSITE" id="PS50856">
    <property type="entry name" value="AMOP"/>
    <property type="match status" value="1"/>
</dbReference>
<dbReference type="SMART" id="SM00181">
    <property type="entry name" value="EGF"/>
    <property type="match status" value="6"/>
</dbReference>
<dbReference type="Pfam" id="PF07645">
    <property type="entry name" value="EGF_CA"/>
    <property type="match status" value="4"/>
</dbReference>
<evidence type="ECO:0000259" key="10">
    <source>
        <dbReference type="PROSITE" id="PS50026"/>
    </source>
</evidence>
<dbReference type="GO" id="GO:0016020">
    <property type="term" value="C:membrane"/>
    <property type="evidence" value="ECO:0007669"/>
    <property type="project" value="UniProtKB-SubCell"/>
</dbReference>
<dbReference type="PRINTS" id="PR00700">
    <property type="entry name" value="PRTYPHPHTASE"/>
</dbReference>
<keyword evidence="6 9" id="KW-0472">Membrane</keyword>
<protein>
    <submittedName>
        <fullName evidence="15">Mucin-like protein</fullName>
    </submittedName>
</protein>
<evidence type="ECO:0000313" key="16">
    <source>
        <dbReference type="Proteomes" id="UP001165289"/>
    </source>
</evidence>
<dbReference type="Pfam" id="PF00102">
    <property type="entry name" value="Y_phosphatase"/>
    <property type="match status" value="1"/>
</dbReference>
<accession>A0AAV7JBA4</accession>
<feature type="transmembrane region" description="Helical" evidence="9">
    <location>
        <begin position="1113"/>
        <end position="1138"/>
    </location>
</feature>
<dbReference type="PROSITE" id="PS50055">
    <property type="entry name" value="TYR_PHOSPHATASE_PTP"/>
    <property type="match status" value="1"/>
</dbReference>
<dbReference type="Pfam" id="PF06119">
    <property type="entry name" value="NIDO"/>
    <property type="match status" value="1"/>
</dbReference>
<feature type="domain" description="EGF-like" evidence="10">
    <location>
        <begin position="705"/>
        <end position="741"/>
    </location>
</feature>
<dbReference type="Gene3D" id="3.90.190.10">
    <property type="entry name" value="Protein tyrosine phosphatase superfamily"/>
    <property type="match status" value="1"/>
</dbReference>
<dbReference type="Pfam" id="PF00094">
    <property type="entry name" value="VWD"/>
    <property type="match status" value="1"/>
</dbReference>
<evidence type="ECO:0000256" key="1">
    <source>
        <dbReference type="ARBA" id="ARBA00004370"/>
    </source>
</evidence>
<feature type="domain" description="AMOP" evidence="13">
    <location>
        <begin position="176"/>
        <end position="326"/>
    </location>
</feature>
<dbReference type="InterPro" id="IPR056619">
    <property type="entry name" value="C8-3_MUC4"/>
</dbReference>
<dbReference type="InterPro" id="IPR000387">
    <property type="entry name" value="Tyr_Pase_dom"/>
</dbReference>
<evidence type="ECO:0000259" key="11">
    <source>
        <dbReference type="PROSITE" id="PS50055"/>
    </source>
</evidence>
<evidence type="ECO:0000256" key="3">
    <source>
        <dbReference type="ARBA" id="ARBA00022692"/>
    </source>
</evidence>
<evidence type="ECO:0000256" key="2">
    <source>
        <dbReference type="ARBA" id="ARBA00022536"/>
    </source>
</evidence>
<dbReference type="SUPFAM" id="SSF57184">
    <property type="entry name" value="Growth factor receptor domain"/>
    <property type="match status" value="1"/>
</dbReference>
<dbReference type="EMBL" id="JAKMXF010000365">
    <property type="protein sequence ID" value="KAI6645950.1"/>
    <property type="molecule type" value="Genomic_DNA"/>
</dbReference>
<dbReference type="PROSITE" id="PS00010">
    <property type="entry name" value="ASX_HYDROXYL"/>
    <property type="match status" value="3"/>
</dbReference>
<dbReference type="PANTHER" id="PTHR13802:SF52">
    <property type="entry name" value="MUCIN-4"/>
    <property type="match status" value="1"/>
</dbReference>
<dbReference type="InterPro" id="IPR003595">
    <property type="entry name" value="Tyr_Pase_cat"/>
</dbReference>
<dbReference type="SMART" id="SM00194">
    <property type="entry name" value="PTPc"/>
    <property type="match status" value="1"/>
</dbReference>
<dbReference type="CDD" id="cd00047">
    <property type="entry name" value="PTPc"/>
    <property type="match status" value="1"/>
</dbReference>
<dbReference type="InterPro" id="IPR051495">
    <property type="entry name" value="Epithelial_Barrier/Signaling"/>
</dbReference>
<feature type="domain" description="VWFD" evidence="14">
    <location>
        <begin position="338"/>
        <end position="534"/>
    </location>
</feature>
<dbReference type="InterPro" id="IPR000152">
    <property type="entry name" value="EGF-type_Asp/Asn_hydroxyl_site"/>
</dbReference>
<evidence type="ECO:0000313" key="15">
    <source>
        <dbReference type="EMBL" id="KAI6645950.1"/>
    </source>
</evidence>
<dbReference type="PROSITE" id="PS01186">
    <property type="entry name" value="EGF_2"/>
    <property type="match status" value="4"/>
</dbReference>
<evidence type="ECO:0000259" key="14">
    <source>
        <dbReference type="PROSITE" id="PS51233"/>
    </source>
</evidence>
<comment type="caution">
    <text evidence="8">Lacks conserved residue(s) required for the propagation of feature annotation.</text>
</comment>
<evidence type="ECO:0000259" key="13">
    <source>
        <dbReference type="PROSITE" id="PS50856"/>
    </source>
</evidence>
<evidence type="ECO:0000256" key="6">
    <source>
        <dbReference type="ARBA" id="ARBA00023136"/>
    </source>
</evidence>
<dbReference type="PROSITE" id="PS51233">
    <property type="entry name" value="VWFD"/>
    <property type="match status" value="1"/>
</dbReference>
<organism evidence="15 16">
    <name type="scientific">Oopsacas minuta</name>
    <dbReference type="NCBI Taxonomy" id="111878"/>
    <lineage>
        <taxon>Eukaryota</taxon>
        <taxon>Metazoa</taxon>
        <taxon>Porifera</taxon>
        <taxon>Hexactinellida</taxon>
        <taxon>Hexasterophora</taxon>
        <taxon>Lyssacinosida</taxon>
        <taxon>Leucopsacidae</taxon>
        <taxon>Oopsacas</taxon>
    </lineage>
</organism>
<dbReference type="PANTHER" id="PTHR13802">
    <property type="entry name" value="MUCIN 4-RELATED"/>
    <property type="match status" value="1"/>
</dbReference>
<dbReference type="SMART" id="SM00723">
    <property type="entry name" value="AMOP"/>
    <property type="match status" value="1"/>
</dbReference>
<dbReference type="SUPFAM" id="SSF52799">
    <property type="entry name" value="(Phosphotyrosine protein) phosphatases II"/>
    <property type="match status" value="1"/>
</dbReference>
<dbReference type="InterPro" id="IPR016130">
    <property type="entry name" value="Tyr_Pase_AS"/>
</dbReference>
<keyword evidence="4" id="KW-0677">Repeat</keyword>
<dbReference type="Pfam" id="PF23263">
    <property type="entry name" value="C8-3_MUC4"/>
    <property type="match status" value="1"/>
</dbReference>
<dbReference type="PROSITE" id="PS01187">
    <property type="entry name" value="EGF_CA"/>
    <property type="match status" value="2"/>
</dbReference>
<feature type="domain" description="EGF-like" evidence="10">
    <location>
        <begin position="773"/>
        <end position="811"/>
    </location>
</feature>
<dbReference type="InterPro" id="IPR003886">
    <property type="entry name" value="NIDO_dom"/>
</dbReference>
<evidence type="ECO:0000256" key="8">
    <source>
        <dbReference type="PROSITE-ProRule" id="PRU00076"/>
    </source>
</evidence>
<evidence type="ECO:0000256" key="9">
    <source>
        <dbReference type="SAM" id="Phobius"/>
    </source>
</evidence>
<dbReference type="InterPro" id="IPR018097">
    <property type="entry name" value="EGF_Ca-bd_CS"/>
</dbReference>
<dbReference type="SUPFAM" id="SSF57196">
    <property type="entry name" value="EGF/Laminin"/>
    <property type="match status" value="2"/>
</dbReference>
<dbReference type="PROSITE" id="PS00383">
    <property type="entry name" value="TYR_PHOSPHATASE_1"/>
    <property type="match status" value="1"/>
</dbReference>
<gene>
    <name evidence="15" type="ORF">LOD99_13207</name>
</gene>
<dbReference type="CDD" id="cd00054">
    <property type="entry name" value="EGF_CA"/>
    <property type="match status" value="2"/>
</dbReference>
<keyword evidence="3 9" id="KW-0812">Transmembrane</keyword>
<feature type="disulfide bond" evidence="8">
    <location>
        <begin position="731"/>
        <end position="740"/>
    </location>
</feature>
<dbReference type="SMART" id="SM00539">
    <property type="entry name" value="NIDO"/>
    <property type="match status" value="1"/>
</dbReference>
<dbReference type="InterPro" id="IPR029021">
    <property type="entry name" value="Prot-tyrosine_phosphatase-like"/>
</dbReference>
<evidence type="ECO:0000256" key="7">
    <source>
        <dbReference type="ARBA" id="ARBA00023157"/>
    </source>
</evidence>
<dbReference type="InterPro" id="IPR009030">
    <property type="entry name" value="Growth_fac_rcpt_cys_sf"/>
</dbReference>
<feature type="domain" description="EGF-like" evidence="10">
    <location>
        <begin position="812"/>
        <end position="852"/>
    </location>
</feature>
<dbReference type="InterPro" id="IPR049883">
    <property type="entry name" value="NOTCH1_EGF-like"/>
</dbReference>
<dbReference type="GO" id="GO:0004725">
    <property type="term" value="F:protein tyrosine phosphatase activity"/>
    <property type="evidence" value="ECO:0007669"/>
    <property type="project" value="InterPro"/>
</dbReference>
<comment type="subcellular location">
    <subcellularLocation>
        <location evidence="1">Membrane</location>
    </subcellularLocation>
</comment>
<evidence type="ECO:0000256" key="4">
    <source>
        <dbReference type="ARBA" id="ARBA00022737"/>
    </source>
</evidence>
<keyword evidence="2 8" id="KW-0245">EGF-like domain</keyword>
<dbReference type="InterPro" id="IPR001846">
    <property type="entry name" value="VWF_type-D"/>
</dbReference>
<feature type="domain" description="Tyrosine specific protein phosphatases" evidence="12">
    <location>
        <begin position="1383"/>
        <end position="1457"/>
    </location>
</feature>
<dbReference type="InterPro" id="IPR000742">
    <property type="entry name" value="EGF"/>
</dbReference>
<dbReference type="InterPro" id="IPR001881">
    <property type="entry name" value="EGF-like_Ca-bd_dom"/>
</dbReference>
<dbReference type="PROSITE" id="PS50056">
    <property type="entry name" value="TYR_PHOSPHATASE_2"/>
    <property type="match status" value="1"/>
</dbReference>
<dbReference type="PROSITE" id="PS00022">
    <property type="entry name" value="EGF_1"/>
    <property type="match status" value="1"/>
</dbReference>
<dbReference type="Proteomes" id="UP001165289">
    <property type="component" value="Unassembled WGS sequence"/>
</dbReference>
<keyword evidence="7 8" id="KW-1015">Disulfide bond</keyword>
<evidence type="ECO:0000256" key="5">
    <source>
        <dbReference type="ARBA" id="ARBA00022989"/>
    </source>
</evidence>
<dbReference type="SMART" id="SM00404">
    <property type="entry name" value="PTPc_motif"/>
    <property type="match status" value="1"/>
</dbReference>
<keyword evidence="16" id="KW-1185">Reference proteome</keyword>
<dbReference type="GO" id="GO:0007160">
    <property type="term" value="P:cell-matrix adhesion"/>
    <property type="evidence" value="ECO:0007669"/>
    <property type="project" value="InterPro"/>
</dbReference>
<reference evidence="15 16" key="1">
    <citation type="journal article" date="2023" name="BMC Biol.">
        <title>The compact genome of the sponge Oopsacas minuta (Hexactinellida) is lacking key metazoan core genes.</title>
        <authorList>
            <person name="Santini S."/>
            <person name="Schenkelaars Q."/>
            <person name="Jourda C."/>
            <person name="Duchesne M."/>
            <person name="Belahbib H."/>
            <person name="Rocher C."/>
            <person name="Selva M."/>
            <person name="Riesgo A."/>
            <person name="Vervoort M."/>
            <person name="Leys S.P."/>
            <person name="Kodjabachian L."/>
            <person name="Le Bivic A."/>
            <person name="Borchiellini C."/>
            <person name="Claverie J.M."/>
            <person name="Renard E."/>
        </authorList>
    </citation>
    <scope>NUCLEOTIDE SEQUENCE [LARGE SCALE GENOMIC DNA]</scope>
    <source>
        <strain evidence="15">SPO-2</strain>
    </source>
</reference>
<proteinExistence type="predicted"/>
<keyword evidence="5 9" id="KW-1133">Transmembrane helix</keyword>
<dbReference type="SMART" id="SM00179">
    <property type="entry name" value="EGF_CA"/>
    <property type="match status" value="4"/>
</dbReference>
<sequence>MIDFDSSTLTKYDLYLLAPFWSDIDYSEEGSISYRVYQSGNDAVHDSVIEEATQLSISHANADTNFKALAVIVATWSEVVPWGYKTGDMERNTFQAAMVTNYEQTYTLYGYNCGDMSWSGSPAYPTSPVIGFNAGGVLNANHRFSYQPNSHEIACRLSMNFTLTIVGYRISLNLDEINPAELACIRWFSNDLTINSHLPVTAASAFPCPCNFFQAIVDARYRYDFVARSTGIYNFNVDCFVSRFSVSGNFQRCCYDFSSDSNSASFLSSLELTPVINSGNQRGSILSSNPVFYPSESYQEYKERDEEGYVQCCSLSNKCDLFYRRRPSQNCDRYVFRPFTWGFGDPHVISMDGFMYTFNGIGEYWYLFPVEQCDFQVQTRTQPIRDTEATVFTSIAVRINNCSTVFVSLLGRDDLSLFVDQQNRTDDIHSSKEIMDDCVNIEYFPPNGTDKPEIKIVYKNGAFLNVRANTDLISMNFSLPDSCRDRTSGLIGQWDGDISNDLLMRNGTLLSQNVTDREKEEFADSWRITQDESFMVYEMETYATNNPNTAPFIYLDEFIEDANITTEIQALCNGNQICLFDAVVTNDTSVAMGTIFISEESEETVRVGNNIPPLIQTPLLLFLSLDNLTTFEFNVTDEDEFSVNYALSPQSVFTDILLHNLTQSVFELQLRLIHIPDSMNMTIIANDSIGVSLVSVYVVVCHCENGGYCSDNPSGTDSVGDSGYIRSSCQCPLGYEGVYCSDIILDPCLQSVCEVETCPAGTEKNDNSLRCEDFDECETECLESTRICQNTYGSYICTCALGYEEAGEECIDVNECSFILSPCQQQCNNIIGSFVCDCDTGYALQPDGSTCKAVSNTFLCPAGYSCQDNECTSLADNLVCSYCESGTQLSSEGTYCVDLDECTLQAGICPYPSSTCVNAQPLYFCQCNQGYDADSQGVCVDINECISASPVCGELELCINNPGSYMCVSNCYRNGMVVMNGDICKDITPIDNTTTPRVPVNEEVIAITFNLSLSALTSILKDNNSSLTDMYSALAALLETPLMKIDIVETVGSEGMLVLLLMSTNFQVEPRFTVGLLQSSMNQHWKPFYVFVTNVTISEVNITLRGNFNVKSILIIGICTSISLTLLLLCLASLWILYNTMGIRQTTHSAPEPSVTRPKLSVLHGTRAVIQAGLRTSSPDSLSNMVIQSNNITLSKLSSYTCPNMEYESNSEFDLLSNTLHTFEDIPPACELKNRFTNILPPPHSRVPLFLKYGLPNSDYINANFIRGYNKVPRVYIATQAPMFSTEQDFWRMVWEQNVGTIIMLTEIIEQGREQCFPYWPDYDTINSLVSGEIVILARSKLVKEDYQICTFILRHRGIDEVHEVSHYWYRKWPEYGVPDNPNSLVTLLLETRTEPRTSSHPVLVHCASGTGRTGVVLAVDIGMHELEEKRSVDILRNVSLLRQDRGGLIQTREQYHFLYKTICAYARYLNKRGEEMN</sequence>